<dbReference type="Proteomes" id="UP001237642">
    <property type="component" value="Unassembled WGS sequence"/>
</dbReference>
<evidence type="ECO:0000256" key="2">
    <source>
        <dbReference type="ARBA" id="ARBA00023125"/>
    </source>
</evidence>
<dbReference type="SUPFAM" id="SSF57716">
    <property type="entry name" value="Glucocorticoid receptor-like (DNA-binding domain)"/>
    <property type="match status" value="1"/>
</dbReference>
<dbReference type="GO" id="GO:0008270">
    <property type="term" value="F:zinc ion binding"/>
    <property type="evidence" value="ECO:0007669"/>
    <property type="project" value="UniProtKB-KW"/>
</dbReference>
<protein>
    <recommendedName>
        <fullName evidence="6">GATA-type domain-containing protein</fullName>
    </recommendedName>
</protein>
<feature type="region of interest" description="Disordered" evidence="5">
    <location>
        <begin position="148"/>
        <end position="171"/>
    </location>
</feature>
<dbReference type="AlphaFoldDB" id="A0AAD8IVA4"/>
<keyword evidence="4" id="KW-0479">Metal-binding</keyword>
<dbReference type="GO" id="GO:0043565">
    <property type="term" value="F:sequence-specific DNA binding"/>
    <property type="evidence" value="ECO:0007669"/>
    <property type="project" value="InterPro"/>
</dbReference>
<dbReference type="EMBL" id="JAUIZM010000004">
    <property type="protein sequence ID" value="KAK1391002.1"/>
    <property type="molecule type" value="Genomic_DNA"/>
</dbReference>
<dbReference type="InterPro" id="IPR000679">
    <property type="entry name" value="Znf_GATA"/>
</dbReference>
<gene>
    <name evidence="7" type="ORF">POM88_019180</name>
</gene>
<keyword evidence="4" id="KW-0863">Zinc-finger</keyword>
<dbReference type="Pfam" id="PF00320">
    <property type="entry name" value="GATA"/>
    <property type="match status" value="1"/>
</dbReference>
<evidence type="ECO:0000256" key="5">
    <source>
        <dbReference type="SAM" id="MobiDB-lite"/>
    </source>
</evidence>
<proteinExistence type="predicted"/>
<evidence type="ECO:0000256" key="4">
    <source>
        <dbReference type="PROSITE-ProRule" id="PRU00094"/>
    </source>
</evidence>
<keyword evidence="4" id="KW-0862">Zinc</keyword>
<evidence type="ECO:0000256" key="1">
    <source>
        <dbReference type="ARBA" id="ARBA00023015"/>
    </source>
</evidence>
<name>A0AAD8IVA4_9APIA</name>
<keyword evidence="8" id="KW-1185">Reference proteome</keyword>
<dbReference type="GO" id="GO:0006355">
    <property type="term" value="P:regulation of DNA-templated transcription"/>
    <property type="evidence" value="ECO:0007669"/>
    <property type="project" value="InterPro"/>
</dbReference>
<dbReference type="InterPro" id="IPR013088">
    <property type="entry name" value="Znf_NHR/GATA"/>
</dbReference>
<reference evidence="7" key="1">
    <citation type="submission" date="2023-02" db="EMBL/GenBank/DDBJ databases">
        <title>Genome of toxic invasive species Heracleum sosnowskyi carries increased number of genes despite the absence of recent whole-genome duplications.</title>
        <authorList>
            <person name="Schelkunov M."/>
            <person name="Shtratnikova V."/>
            <person name="Makarenko M."/>
            <person name="Klepikova A."/>
            <person name="Omelchenko D."/>
            <person name="Novikova G."/>
            <person name="Obukhova E."/>
            <person name="Bogdanov V."/>
            <person name="Penin A."/>
            <person name="Logacheva M."/>
        </authorList>
    </citation>
    <scope>NUCLEOTIDE SEQUENCE</scope>
    <source>
        <strain evidence="7">Hsosn_3</strain>
        <tissue evidence="7">Leaf</tissue>
    </source>
</reference>
<keyword evidence="3" id="KW-0804">Transcription</keyword>
<dbReference type="SMART" id="SM00401">
    <property type="entry name" value="ZnF_GATA"/>
    <property type="match status" value="1"/>
</dbReference>
<reference evidence="7" key="2">
    <citation type="submission" date="2023-05" db="EMBL/GenBank/DDBJ databases">
        <authorList>
            <person name="Schelkunov M.I."/>
        </authorList>
    </citation>
    <scope>NUCLEOTIDE SEQUENCE</scope>
    <source>
        <strain evidence="7">Hsosn_3</strain>
        <tissue evidence="7">Leaf</tissue>
    </source>
</reference>
<dbReference type="PROSITE" id="PS50114">
    <property type="entry name" value="GATA_ZN_FINGER_2"/>
    <property type="match status" value="1"/>
</dbReference>
<feature type="domain" description="GATA-type" evidence="6">
    <location>
        <begin position="106"/>
        <end position="129"/>
    </location>
</feature>
<accession>A0AAD8IVA4</accession>
<comment type="caution">
    <text evidence="7">The sequence shown here is derived from an EMBL/GenBank/DDBJ whole genome shotgun (WGS) entry which is preliminary data.</text>
</comment>
<evidence type="ECO:0000259" key="6">
    <source>
        <dbReference type="PROSITE" id="PS50114"/>
    </source>
</evidence>
<sequence length="184" mass="20654">MTIIKSWHSKWNKMQELSPKILMWGDRPRGGRGPGRGGTLAMRGGIHGGIPSGRGHVTPVRTNIFGGRAAFSFSFQTFFSSRLNGERSDPKEMTKENLMISAELGSEQVRTCFRCGASRTPLWRRGPNGPKVVTVQCMWAQNQKEEAKLEKEKRCHNDSNTTDSKDEFSESLRKRLVARNSSLV</sequence>
<organism evidence="7 8">
    <name type="scientific">Heracleum sosnowskyi</name>
    <dbReference type="NCBI Taxonomy" id="360622"/>
    <lineage>
        <taxon>Eukaryota</taxon>
        <taxon>Viridiplantae</taxon>
        <taxon>Streptophyta</taxon>
        <taxon>Embryophyta</taxon>
        <taxon>Tracheophyta</taxon>
        <taxon>Spermatophyta</taxon>
        <taxon>Magnoliopsida</taxon>
        <taxon>eudicotyledons</taxon>
        <taxon>Gunneridae</taxon>
        <taxon>Pentapetalae</taxon>
        <taxon>asterids</taxon>
        <taxon>campanulids</taxon>
        <taxon>Apiales</taxon>
        <taxon>Apiaceae</taxon>
        <taxon>Apioideae</taxon>
        <taxon>apioid superclade</taxon>
        <taxon>Tordylieae</taxon>
        <taxon>Tordyliinae</taxon>
        <taxon>Heracleum</taxon>
    </lineage>
</organism>
<evidence type="ECO:0000256" key="3">
    <source>
        <dbReference type="ARBA" id="ARBA00023163"/>
    </source>
</evidence>
<keyword evidence="2" id="KW-0238">DNA-binding</keyword>
<keyword evidence="1" id="KW-0805">Transcription regulation</keyword>
<evidence type="ECO:0000313" key="7">
    <source>
        <dbReference type="EMBL" id="KAK1391002.1"/>
    </source>
</evidence>
<dbReference type="Gene3D" id="3.30.50.10">
    <property type="entry name" value="Erythroid Transcription Factor GATA-1, subunit A"/>
    <property type="match status" value="1"/>
</dbReference>
<evidence type="ECO:0000313" key="8">
    <source>
        <dbReference type="Proteomes" id="UP001237642"/>
    </source>
</evidence>